<evidence type="ECO:0000313" key="3">
    <source>
        <dbReference type="Proteomes" id="UP000029444"/>
    </source>
</evidence>
<dbReference type="Proteomes" id="UP000029444">
    <property type="component" value="Unassembled WGS sequence"/>
</dbReference>
<name>A0A095SHQ0_9GAMM</name>
<gene>
    <name evidence="2" type="ORF">Y5S_02874</name>
</gene>
<sequence>MRSTLLIIAATTFLMACTTPATIRVAGGDQAQGTVVMAYDYSLMQSPKADWQQGLQKASGQCQNWGYSGAIPAGKPSQSCMTETQDGDCVGWTISADFQCTAPAQQ</sequence>
<dbReference type="RefSeq" id="WP_035233943.1">
    <property type="nucleotide sequence ID" value="NZ_ARXV01000013.1"/>
</dbReference>
<dbReference type="PROSITE" id="PS51257">
    <property type="entry name" value="PROKAR_LIPOPROTEIN"/>
    <property type="match status" value="1"/>
</dbReference>
<dbReference type="AlphaFoldDB" id="A0A095SHQ0"/>
<protein>
    <recommendedName>
        <fullName evidence="4">Lipoprotein</fullName>
    </recommendedName>
</protein>
<reference evidence="2 3" key="1">
    <citation type="submission" date="2012-09" db="EMBL/GenBank/DDBJ databases">
        <title>Genome Sequence of alkane-degrading Bacterium Alcanivorax sp. 19-m-6.</title>
        <authorList>
            <person name="Lai Q."/>
            <person name="Shao Z."/>
        </authorList>
    </citation>
    <scope>NUCLEOTIDE SEQUENCE [LARGE SCALE GENOMIC DNA]</scope>
    <source>
        <strain evidence="2 3">19-m-6</strain>
    </source>
</reference>
<dbReference type="InterPro" id="IPR025731">
    <property type="entry name" value="YecR-like"/>
</dbReference>
<evidence type="ECO:0000256" key="1">
    <source>
        <dbReference type="SAM" id="SignalP"/>
    </source>
</evidence>
<keyword evidence="1" id="KW-0732">Signal</keyword>
<keyword evidence="3" id="KW-1185">Reference proteome</keyword>
<dbReference type="PATRIC" id="fig|1177154.3.peg.2911"/>
<dbReference type="STRING" id="1177154.Y5S_02874"/>
<feature type="signal peptide" evidence="1">
    <location>
        <begin position="1"/>
        <end position="21"/>
    </location>
</feature>
<organism evidence="2 3">
    <name type="scientific">Alcanivorax nanhaiticus</name>
    <dbReference type="NCBI Taxonomy" id="1177154"/>
    <lineage>
        <taxon>Bacteria</taxon>
        <taxon>Pseudomonadati</taxon>
        <taxon>Pseudomonadota</taxon>
        <taxon>Gammaproteobacteria</taxon>
        <taxon>Oceanospirillales</taxon>
        <taxon>Alcanivoracaceae</taxon>
        <taxon>Alcanivorax</taxon>
    </lineage>
</organism>
<proteinExistence type="predicted"/>
<dbReference type="OrthoDB" id="8607336at2"/>
<comment type="caution">
    <text evidence="2">The sequence shown here is derived from an EMBL/GenBank/DDBJ whole genome shotgun (WGS) entry which is preliminary data.</text>
</comment>
<accession>A0A095SHQ0</accession>
<feature type="chain" id="PRO_5001910267" description="Lipoprotein" evidence="1">
    <location>
        <begin position="22"/>
        <end position="106"/>
    </location>
</feature>
<dbReference type="eggNOG" id="ENOG5033DI4">
    <property type="taxonomic scope" value="Bacteria"/>
</dbReference>
<dbReference type="EMBL" id="ARXV01000013">
    <property type="protein sequence ID" value="KGD63884.1"/>
    <property type="molecule type" value="Genomic_DNA"/>
</dbReference>
<evidence type="ECO:0008006" key="4">
    <source>
        <dbReference type="Google" id="ProtNLM"/>
    </source>
</evidence>
<dbReference type="Pfam" id="PF13992">
    <property type="entry name" value="YecR"/>
    <property type="match status" value="1"/>
</dbReference>
<evidence type="ECO:0000313" key="2">
    <source>
        <dbReference type="EMBL" id="KGD63884.1"/>
    </source>
</evidence>